<dbReference type="EMBL" id="OU503045">
    <property type="protein sequence ID" value="CAI9770004.1"/>
    <property type="molecule type" value="Genomic_DNA"/>
</dbReference>
<dbReference type="Proteomes" id="UP000834106">
    <property type="component" value="Chromosome 10"/>
</dbReference>
<organism evidence="1 2">
    <name type="scientific">Fraxinus pennsylvanica</name>
    <dbReference type="NCBI Taxonomy" id="56036"/>
    <lineage>
        <taxon>Eukaryota</taxon>
        <taxon>Viridiplantae</taxon>
        <taxon>Streptophyta</taxon>
        <taxon>Embryophyta</taxon>
        <taxon>Tracheophyta</taxon>
        <taxon>Spermatophyta</taxon>
        <taxon>Magnoliopsida</taxon>
        <taxon>eudicotyledons</taxon>
        <taxon>Gunneridae</taxon>
        <taxon>Pentapetalae</taxon>
        <taxon>asterids</taxon>
        <taxon>lamiids</taxon>
        <taxon>Lamiales</taxon>
        <taxon>Oleaceae</taxon>
        <taxon>Oleeae</taxon>
        <taxon>Fraxinus</taxon>
    </lineage>
</organism>
<name>A0AAD2DY19_9LAMI</name>
<keyword evidence="2" id="KW-1185">Reference proteome</keyword>
<evidence type="ECO:0000313" key="2">
    <source>
        <dbReference type="Proteomes" id="UP000834106"/>
    </source>
</evidence>
<sequence length="104" mass="11804">MNFAPAMVPDDLLQDWTQATRGLEEVFDVTVMSPTILPSSHEPEDKELKELINKWPEYLPELSELPIAGRLVNNMQQDGKTSLQVTLTNCLELRLAKNLIGWLL</sequence>
<evidence type="ECO:0000313" key="1">
    <source>
        <dbReference type="EMBL" id="CAI9770004.1"/>
    </source>
</evidence>
<protein>
    <submittedName>
        <fullName evidence="1">Uncharacterized protein</fullName>
    </submittedName>
</protein>
<gene>
    <name evidence="1" type="ORF">FPE_LOCUS16286</name>
</gene>
<reference evidence="1" key="1">
    <citation type="submission" date="2023-05" db="EMBL/GenBank/DDBJ databases">
        <authorList>
            <person name="Huff M."/>
        </authorList>
    </citation>
    <scope>NUCLEOTIDE SEQUENCE</scope>
</reference>
<accession>A0AAD2DY19</accession>
<dbReference type="AlphaFoldDB" id="A0AAD2DY19"/>
<proteinExistence type="predicted"/>